<gene>
    <name evidence="2" type="ORF">Msi02_61200</name>
</gene>
<accession>A0ABQ4GV43</accession>
<organism evidence="2 3">
    <name type="scientific">Microbispora siamensis</name>
    <dbReference type="NCBI Taxonomy" id="564413"/>
    <lineage>
        <taxon>Bacteria</taxon>
        <taxon>Bacillati</taxon>
        <taxon>Actinomycetota</taxon>
        <taxon>Actinomycetes</taxon>
        <taxon>Streptosporangiales</taxon>
        <taxon>Streptosporangiaceae</taxon>
        <taxon>Microbispora</taxon>
    </lineage>
</organism>
<dbReference type="EMBL" id="BOOF01000039">
    <property type="protein sequence ID" value="GIH65303.1"/>
    <property type="molecule type" value="Genomic_DNA"/>
</dbReference>
<sequence>MTPTRSGPAPSPTRAAAADLAVKLAADIDMLTSAATSETTVRRWVSPAGTVPGSRCSIRKAYGRTTRSSEPSATAHSTRTRRERVVRATSSPASGRLTKAAKAA</sequence>
<evidence type="ECO:0000313" key="3">
    <source>
        <dbReference type="Proteomes" id="UP000660454"/>
    </source>
</evidence>
<keyword evidence="3" id="KW-1185">Reference proteome</keyword>
<protein>
    <submittedName>
        <fullName evidence="2">Uncharacterized protein</fullName>
    </submittedName>
</protein>
<proteinExistence type="predicted"/>
<dbReference type="Proteomes" id="UP000660454">
    <property type="component" value="Unassembled WGS sequence"/>
</dbReference>
<feature type="region of interest" description="Disordered" evidence="1">
    <location>
        <begin position="48"/>
        <end position="104"/>
    </location>
</feature>
<evidence type="ECO:0000313" key="2">
    <source>
        <dbReference type="EMBL" id="GIH65303.1"/>
    </source>
</evidence>
<name>A0ABQ4GV43_9ACTN</name>
<evidence type="ECO:0000256" key="1">
    <source>
        <dbReference type="SAM" id="MobiDB-lite"/>
    </source>
</evidence>
<feature type="compositionally biased region" description="Polar residues" evidence="1">
    <location>
        <begin position="65"/>
        <end position="76"/>
    </location>
</feature>
<comment type="caution">
    <text evidence="2">The sequence shown here is derived from an EMBL/GenBank/DDBJ whole genome shotgun (WGS) entry which is preliminary data.</text>
</comment>
<reference evidence="2 3" key="1">
    <citation type="submission" date="2021-01" db="EMBL/GenBank/DDBJ databases">
        <title>Whole genome shotgun sequence of Microbispora siamensis NBRC 104113.</title>
        <authorList>
            <person name="Komaki H."/>
            <person name="Tamura T."/>
        </authorList>
    </citation>
    <scope>NUCLEOTIDE SEQUENCE [LARGE SCALE GENOMIC DNA]</scope>
    <source>
        <strain evidence="2 3">NBRC 104113</strain>
    </source>
</reference>